<dbReference type="GO" id="GO:0006900">
    <property type="term" value="P:vesicle budding from membrane"/>
    <property type="evidence" value="ECO:0007669"/>
    <property type="project" value="TreeGrafter"/>
</dbReference>
<evidence type="ECO:0000256" key="2">
    <source>
        <dbReference type="SAM" id="MobiDB-lite"/>
    </source>
</evidence>
<evidence type="ECO:0000313" key="3">
    <source>
        <dbReference type="EMBL" id="KAI9272669.1"/>
    </source>
</evidence>
<dbReference type="EMBL" id="JAIXMP010000005">
    <property type="protein sequence ID" value="KAI9272669.1"/>
    <property type="molecule type" value="Genomic_DNA"/>
</dbReference>
<organism evidence="3 4">
    <name type="scientific">Phascolomyces articulosus</name>
    <dbReference type="NCBI Taxonomy" id="60185"/>
    <lineage>
        <taxon>Eukaryota</taxon>
        <taxon>Fungi</taxon>
        <taxon>Fungi incertae sedis</taxon>
        <taxon>Mucoromycota</taxon>
        <taxon>Mucoromycotina</taxon>
        <taxon>Mucoromycetes</taxon>
        <taxon>Mucorales</taxon>
        <taxon>Lichtheimiaceae</taxon>
        <taxon>Phascolomyces</taxon>
    </lineage>
</organism>
<feature type="region of interest" description="Disordered" evidence="2">
    <location>
        <begin position="303"/>
        <end position="322"/>
    </location>
</feature>
<feature type="compositionally biased region" description="Low complexity" evidence="2">
    <location>
        <begin position="339"/>
        <end position="351"/>
    </location>
</feature>
<reference evidence="3" key="2">
    <citation type="submission" date="2023-02" db="EMBL/GenBank/DDBJ databases">
        <authorList>
            <consortium name="DOE Joint Genome Institute"/>
            <person name="Mondo S.J."/>
            <person name="Chang Y."/>
            <person name="Wang Y."/>
            <person name="Ahrendt S."/>
            <person name="Andreopoulos W."/>
            <person name="Barry K."/>
            <person name="Beard J."/>
            <person name="Benny G.L."/>
            <person name="Blankenship S."/>
            <person name="Bonito G."/>
            <person name="Cuomo C."/>
            <person name="Desiro A."/>
            <person name="Gervers K.A."/>
            <person name="Hundley H."/>
            <person name="Kuo A."/>
            <person name="LaButti K."/>
            <person name="Lang B.F."/>
            <person name="Lipzen A."/>
            <person name="O'Donnell K."/>
            <person name="Pangilinan J."/>
            <person name="Reynolds N."/>
            <person name="Sandor L."/>
            <person name="Smith M.W."/>
            <person name="Tsang A."/>
            <person name="Grigoriev I.V."/>
            <person name="Stajich J.E."/>
            <person name="Spatafora J.W."/>
        </authorList>
    </citation>
    <scope>NUCLEOTIDE SEQUENCE</scope>
    <source>
        <strain evidence="3">RSA 2281</strain>
    </source>
</reference>
<dbReference type="Pfam" id="PF03357">
    <property type="entry name" value="Snf7"/>
    <property type="match status" value="1"/>
</dbReference>
<protein>
    <submittedName>
        <fullName evidence="3">Snf7-domain-containing protein</fullName>
    </submittedName>
</protein>
<name>A0AAD5KJ14_9FUNG</name>
<evidence type="ECO:0000256" key="1">
    <source>
        <dbReference type="SAM" id="Coils"/>
    </source>
</evidence>
<accession>A0AAD5KJ14</accession>
<dbReference type="GO" id="GO:0032511">
    <property type="term" value="P:late endosome to vacuole transport via multivesicular body sorting pathway"/>
    <property type="evidence" value="ECO:0007669"/>
    <property type="project" value="TreeGrafter"/>
</dbReference>
<keyword evidence="4" id="KW-1185">Reference proteome</keyword>
<keyword evidence="1" id="KW-0175">Coiled coil</keyword>
<dbReference type="GO" id="GO:0009898">
    <property type="term" value="C:cytoplasmic side of plasma membrane"/>
    <property type="evidence" value="ECO:0007669"/>
    <property type="project" value="TreeGrafter"/>
</dbReference>
<dbReference type="InterPro" id="IPR005024">
    <property type="entry name" value="Snf7_fam"/>
</dbReference>
<gene>
    <name evidence="3" type="ORF">BDA99DRAFT_432824</name>
</gene>
<dbReference type="GO" id="GO:0005771">
    <property type="term" value="C:multivesicular body"/>
    <property type="evidence" value="ECO:0007669"/>
    <property type="project" value="TreeGrafter"/>
</dbReference>
<feature type="coiled-coil region" evidence="1">
    <location>
        <begin position="261"/>
        <end position="295"/>
    </location>
</feature>
<dbReference type="PANTHER" id="PTHR22761:SF96">
    <property type="entry name" value="BCDNA.GH08385"/>
    <property type="match status" value="1"/>
</dbReference>
<sequence length="367" mass="41606">MQKSQQWLLPSYYSHHDDEANYVVLPTIKEIAKNILQTYVDEPSSNSSSSALLTFNEFRSRYGTDGERTLTDEDIWLLLQYMGPELGVAIADDVQGYGATHVVIKFPYKSQTGTMVTTIDQQDRAIVSIRTTCSALHSQVDELQQKSEEYTQSAKEHYTAGRKPQAVYAFKKKKHLLEILDRRLRSLETMETLLMKIEASQNDLQVVQAFNIGADALRSILSDQNLSVDTVDEAMLKVQQAFQDQKEVEDAIVGGVSQANNVNMDEQDEDLEKELAELELQEQKQMLLLQQQQREERQRLVEISPPPRHITQSAPPPSPAESELARINDIFGKLKKVQSPPSKLPTTLPSKKMAHPQQEERELEPAI</sequence>
<proteinExistence type="predicted"/>
<comment type="caution">
    <text evidence="3">The sequence shown here is derived from an EMBL/GenBank/DDBJ whole genome shotgun (WGS) entry which is preliminary data.</text>
</comment>
<dbReference type="PANTHER" id="PTHR22761">
    <property type="entry name" value="CHARGED MULTIVESICULAR BODY PROTEIN"/>
    <property type="match status" value="1"/>
</dbReference>
<feature type="compositionally biased region" description="Basic and acidic residues" evidence="2">
    <location>
        <begin position="357"/>
        <end position="367"/>
    </location>
</feature>
<feature type="region of interest" description="Disordered" evidence="2">
    <location>
        <begin position="334"/>
        <end position="367"/>
    </location>
</feature>
<dbReference type="Proteomes" id="UP001209540">
    <property type="component" value="Unassembled WGS sequence"/>
</dbReference>
<reference evidence="3" key="1">
    <citation type="journal article" date="2022" name="IScience">
        <title>Evolution of zygomycete secretomes and the origins of terrestrial fungal ecologies.</title>
        <authorList>
            <person name="Chang Y."/>
            <person name="Wang Y."/>
            <person name="Mondo S."/>
            <person name="Ahrendt S."/>
            <person name="Andreopoulos W."/>
            <person name="Barry K."/>
            <person name="Beard J."/>
            <person name="Benny G.L."/>
            <person name="Blankenship S."/>
            <person name="Bonito G."/>
            <person name="Cuomo C."/>
            <person name="Desiro A."/>
            <person name="Gervers K.A."/>
            <person name="Hundley H."/>
            <person name="Kuo A."/>
            <person name="LaButti K."/>
            <person name="Lang B.F."/>
            <person name="Lipzen A."/>
            <person name="O'Donnell K."/>
            <person name="Pangilinan J."/>
            <person name="Reynolds N."/>
            <person name="Sandor L."/>
            <person name="Smith M.E."/>
            <person name="Tsang A."/>
            <person name="Grigoriev I.V."/>
            <person name="Stajich J.E."/>
            <person name="Spatafora J.W."/>
        </authorList>
    </citation>
    <scope>NUCLEOTIDE SEQUENCE</scope>
    <source>
        <strain evidence="3">RSA 2281</strain>
    </source>
</reference>
<dbReference type="AlphaFoldDB" id="A0AAD5KJ14"/>
<dbReference type="Gene3D" id="1.10.287.1060">
    <property type="entry name" value="ESAT-6-like"/>
    <property type="match status" value="1"/>
</dbReference>
<evidence type="ECO:0000313" key="4">
    <source>
        <dbReference type="Proteomes" id="UP001209540"/>
    </source>
</evidence>
<feature type="compositionally biased region" description="Pro residues" evidence="2">
    <location>
        <begin position="304"/>
        <end position="319"/>
    </location>
</feature>
<dbReference type="GO" id="GO:0000815">
    <property type="term" value="C:ESCRT III complex"/>
    <property type="evidence" value="ECO:0007669"/>
    <property type="project" value="TreeGrafter"/>
</dbReference>